<keyword evidence="1" id="KW-0966">Cell projection</keyword>
<protein>
    <submittedName>
        <fullName evidence="1">Flagellin lysine-N-methylase</fullName>
        <ecNumber evidence="1">2.1.1.-</ecNumber>
    </submittedName>
</protein>
<name>A0ABR7MYH7_9FIRM</name>
<keyword evidence="1" id="KW-0969">Cilium</keyword>
<keyword evidence="2" id="KW-1185">Reference proteome</keyword>
<reference evidence="1 2" key="1">
    <citation type="submission" date="2020-08" db="EMBL/GenBank/DDBJ databases">
        <title>Genome public.</title>
        <authorList>
            <person name="Liu C."/>
            <person name="Sun Q."/>
        </authorList>
    </citation>
    <scope>NUCLEOTIDE SEQUENCE [LARGE SCALE GENOMIC DNA]</scope>
    <source>
        <strain evidence="1 2">NSJ-37</strain>
    </source>
</reference>
<dbReference type="NCBIfam" id="NF038110">
    <property type="entry name" value="Lys_methyl_FliB"/>
    <property type="match status" value="1"/>
</dbReference>
<sequence>MKLYQPDYYDKFQCTASACPMTCCMQWRIAVDDETLFHWQEDWKKHVKEVEEGHIIRLNKDGMCPFLNEEKLCKIVLSHGEQAISHTCQTFPREEHRYNDRIEQCLTPGCPAVLDLMWEQDDFHILEKEIKEKKTQTQKICGQKVKETSQNEEICELNPVLFKIRNWFLEIVNDKQLPLNTALEICFLIALDLYELEQKGVLEKEFLHYKNITDLQKIREAIGANDQMTEDRLEEYNLLFLDISEIYRKQNIYADFLVPLAKEAEDLDCQKTECWNKFLPKLAQWKQHLRKLFAEEMSSAVITPGTEPVQDILVKLEWMAMEYAVLLQVLFLHGYKGEITYEKLRESVCVIFRMMGYADDDIWEYMENCFDQVIWPWEYYALLV</sequence>
<keyword evidence="1" id="KW-0808">Transferase</keyword>
<dbReference type="EC" id="2.1.1.-" evidence="1"/>
<evidence type="ECO:0000313" key="1">
    <source>
        <dbReference type="EMBL" id="MBC8561416.1"/>
    </source>
</evidence>
<dbReference type="EMBL" id="JACRSX010000001">
    <property type="protein sequence ID" value="MBC8561416.1"/>
    <property type="molecule type" value="Genomic_DNA"/>
</dbReference>
<keyword evidence="1" id="KW-0489">Methyltransferase</keyword>
<keyword evidence="1" id="KW-0282">Flagellum</keyword>
<dbReference type="Proteomes" id="UP000606193">
    <property type="component" value="Unassembled WGS sequence"/>
</dbReference>
<gene>
    <name evidence="1" type="primary">fliB</name>
    <name evidence="1" type="ORF">H8704_02010</name>
</gene>
<proteinExistence type="predicted"/>
<evidence type="ECO:0000313" key="2">
    <source>
        <dbReference type="Proteomes" id="UP000606193"/>
    </source>
</evidence>
<comment type="caution">
    <text evidence="1">The sequence shown here is derived from an EMBL/GenBank/DDBJ whole genome shotgun (WGS) entry which is preliminary data.</text>
</comment>
<dbReference type="GO" id="GO:0008168">
    <property type="term" value="F:methyltransferase activity"/>
    <property type="evidence" value="ECO:0007669"/>
    <property type="project" value="UniProtKB-KW"/>
</dbReference>
<organism evidence="1 2">
    <name type="scientific">Jutongia huaianensis</name>
    <dbReference type="NCBI Taxonomy" id="2763668"/>
    <lineage>
        <taxon>Bacteria</taxon>
        <taxon>Bacillati</taxon>
        <taxon>Bacillota</taxon>
        <taxon>Clostridia</taxon>
        <taxon>Lachnospirales</taxon>
        <taxon>Lachnospiraceae</taxon>
        <taxon>Jutongia</taxon>
    </lineage>
</organism>
<dbReference type="GO" id="GO:0032259">
    <property type="term" value="P:methylation"/>
    <property type="evidence" value="ECO:0007669"/>
    <property type="project" value="UniProtKB-KW"/>
</dbReference>
<dbReference type="RefSeq" id="WP_249297074.1">
    <property type="nucleotide sequence ID" value="NZ_JACRSX010000001.1"/>
</dbReference>
<accession>A0ABR7MYH7</accession>